<sequence length="269" mass="30066">MRFQLFLMMVGWVAAWYPDFSGLNSVFSSSGGGFRTLPMIFTDAAMEWGRSVNLLGDGKEDWPKVQTAPTFDPSLNLTQLNWVGHCLAQWCETDTFLKETHGRVACRTHDGRPDGGVVGYICNHQAKARCSRAQVGKILHTLFQETQSFTGHVKLQTGPRHEMTFGFDTYCDGDNDKCGDARNPIWAVCENREARHREPMQLDLTLNEKDFAPEREKEYLGISWVNEPTPAPTPVAHVVSVATPTGAPNLSLIFFKSDSMGRRKLAPAQ</sequence>
<protein>
    <submittedName>
        <fullName evidence="2">Uncharacterized protein</fullName>
    </submittedName>
</protein>
<evidence type="ECO:0000313" key="3">
    <source>
        <dbReference type="Proteomes" id="UP001175000"/>
    </source>
</evidence>
<proteinExistence type="predicted"/>
<gene>
    <name evidence="2" type="ORF">B0T14DRAFT_570974</name>
</gene>
<dbReference type="AlphaFoldDB" id="A0AA39THA8"/>
<keyword evidence="3" id="KW-1185">Reference proteome</keyword>
<comment type="caution">
    <text evidence="2">The sequence shown here is derived from an EMBL/GenBank/DDBJ whole genome shotgun (WGS) entry which is preliminary data.</text>
</comment>
<dbReference type="EMBL" id="JAULSU010000007">
    <property type="protein sequence ID" value="KAK0611047.1"/>
    <property type="molecule type" value="Genomic_DNA"/>
</dbReference>
<name>A0AA39THA8_9PEZI</name>
<evidence type="ECO:0000256" key="1">
    <source>
        <dbReference type="SAM" id="SignalP"/>
    </source>
</evidence>
<feature type="signal peptide" evidence="1">
    <location>
        <begin position="1"/>
        <end position="15"/>
    </location>
</feature>
<organism evidence="2 3">
    <name type="scientific">Immersiella caudata</name>
    <dbReference type="NCBI Taxonomy" id="314043"/>
    <lineage>
        <taxon>Eukaryota</taxon>
        <taxon>Fungi</taxon>
        <taxon>Dikarya</taxon>
        <taxon>Ascomycota</taxon>
        <taxon>Pezizomycotina</taxon>
        <taxon>Sordariomycetes</taxon>
        <taxon>Sordariomycetidae</taxon>
        <taxon>Sordariales</taxon>
        <taxon>Lasiosphaeriaceae</taxon>
        <taxon>Immersiella</taxon>
    </lineage>
</organism>
<dbReference type="Proteomes" id="UP001175000">
    <property type="component" value="Unassembled WGS sequence"/>
</dbReference>
<accession>A0AA39THA8</accession>
<reference evidence="2" key="1">
    <citation type="submission" date="2023-06" db="EMBL/GenBank/DDBJ databases">
        <title>Genome-scale phylogeny and comparative genomics of the fungal order Sordariales.</title>
        <authorList>
            <consortium name="Lawrence Berkeley National Laboratory"/>
            <person name="Hensen N."/>
            <person name="Bonometti L."/>
            <person name="Westerberg I."/>
            <person name="Brannstrom I.O."/>
            <person name="Guillou S."/>
            <person name="Cros-Aarteil S."/>
            <person name="Calhoun S."/>
            <person name="Haridas S."/>
            <person name="Kuo A."/>
            <person name="Mondo S."/>
            <person name="Pangilinan J."/>
            <person name="Riley R."/>
            <person name="Labutti K."/>
            <person name="Andreopoulos B."/>
            <person name="Lipzen A."/>
            <person name="Chen C."/>
            <person name="Yanf M."/>
            <person name="Daum C."/>
            <person name="Ng V."/>
            <person name="Clum A."/>
            <person name="Steindorff A."/>
            <person name="Ohm R."/>
            <person name="Martin F."/>
            <person name="Silar P."/>
            <person name="Natvig D."/>
            <person name="Lalanne C."/>
            <person name="Gautier V."/>
            <person name="Ament-Velasquez S.L."/>
            <person name="Kruys A."/>
            <person name="Hutchinson M.I."/>
            <person name="Powell A.J."/>
            <person name="Barry K."/>
            <person name="Miller A.N."/>
            <person name="Grigoriev I.V."/>
            <person name="Debuchy R."/>
            <person name="Gladieux P."/>
            <person name="Thoren M.H."/>
            <person name="Johannesson H."/>
        </authorList>
    </citation>
    <scope>NUCLEOTIDE SEQUENCE</scope>
    <source>
        <strain evidence="2">CBS 606.72</strain>
    </source>
</reference>
<evidence type="ECO:0000313" key="2">
    <source>
        <dbReference type="EMBL" id="KAK0611047.1"/>
    </source>
</evidence>
<keyword evidence="1" id="KW-0732">Signal</keyword>
<feature type="chain" id="PRO_5041450663" evidence="1">
    <location>
        <begin position="16"/>
        <end position="269"/>
    </location>
</feature>